<evidence type="ECO:0000313" key="4">
    <source>
        <dbReference type="Proteomes" id="UP001172159"/>
    </source>
</evidence>
<evidence type="ECO:0000256" key="1">
    <source>
        <dbReference type="SAM" id="SignalP"/>
    </source>
</evidence>
<reference evidence="3" key="1">
    <citation type="submission" date="2023-06" db="EMBL/GenBank/DDBJ databases">
        <title>Genome-scale phylogeny and comparative genomics of the fungal order Sordariales.</title>
        <authorList>
            <consortium name="Lawrence Berkeley National Laboratory"/>
            <person name="Hensen N."/>
            <person name="Bonometti L."/>
            <person name="Westerberg I."/>
            <person name="Brannstrom I.O."/>
            <person name="Guillou S."/>
            <person name="Cros-Aarteil S."/>
            <person name="Calhoun S."/>
            <person name="Haridas S."/>
            <person name="Kuo A."/>
            <person name="Mondo S."/>
            <person name="Pangilinan J."/>
            <person name="Riley R."/>
            <person name="Labutti K."/>
            <person name="Andreopoulos B."/>
            <person name="Lipzen A."/>
            <person name="Chen C."/>
            <person name="Yanf M."/>
            <person name="Daum C."/>
            <person name="Ng V."/>
            <person name="Clum A."/>
            <person name="Steindorff A."/>
            <person name="Ohm R."/>
            <person name="Martin F."/>
            <person name="Silar P."/>
            <person name="Natvig D."/>
            <person name="Lalanne C."/>
            <person name="Gautier V."/>
            <person name="Ament-Velasquez S.L."/>
            <person name="Kruys A."/>
            <person name="Hutchinson M.I."/>
            <person name="Powell A.J."/>
            <person name="Barry K."/>
            <person name="Miller A.N."/>
            <person name="Grigoriev I.V."/>
            <person name="Debuchy R."/>
            <person name="Gladieux P."/>
            <person name="Thoren M.H."/>
            <person name="Johannesson H."/>
        </authorList>
    </citation>
    <scope>NUCLEOTIDE SEQUENCE</scope>
    <source>
        <strain evidence="3">CBS 540.89</strain>
    </source>
</reference>
<protein>
    <recommendedName>
        <fullName evidence="2">DUF7136 domain-containing protein</fullName>
    </recommendedName>
</protein>
<gene>
    <name evidence="3" type="ORF">B0T21DRAFT_362937</name>
</gene>
<dbReference type="InterPro" id="IPR055560">
    <property type="entry name" value="DUF7136"/>
</dbReference>
<dbReference type="Pfam" id="PF23584">
    <property type="entry name" value="DUF7136"/>
    <property type="match status" value="1"/>
</dbReference>
<feature type="chain" id="PRO_5041250761" description="DUF7136 domain-containing protein" evidence="1">
    <location>
        <begin position="21"/>
        <end position="282"/>
    </location>
</feature>
<keyword evidence="4" id="KW-1185">Reference proteome</keyword>
<evidence type="ECO:0000259" key="2">
    <source>
        <dbReference type="Pfam" id="PF23584"/>
    </source>
</evidence>
<organism evidence="3 4">
    <name type="scientific">Apiosordaria backusii</name>
    <dbReference type="NCBI Taxonomy" id="314023"/>
    <lineage>
        <taxon>Eukaryota</taxon>
        <taxon>Fungi</taxon>
        <taxon>Dikarya</taxon>
        <taxon>Ascomycota</taxon>
        <taxon>Pezizomycotina</taxon>
        <taxon>Sordariomycetes</taxon>
        <taxon>Sordariomycetidae</taxon>
        <taxon>Sordariales</taxon>
        <taxon>Lasiosphaeriaceae</taxon>
        <taxon>Apiosordaria</taxon>
    </lineage>
</organism>
<dbReference type="AlphaFoldDB" id="A0AA40BSQ7"/>
<feature type="signal peptide" evidence="1">
    <location>
        <begin position="1"/>
        <end position="20"/>
    </location>
</feature>
<keyword evidence="1" id="KW-0732">Signal</keyword>
<comment type="caution">
    <text evidence="3">The sequence shown here is derived from an EMBL/GenBank/DDBJ whole genome shotgun (WGS) entry which is preliminary data.</text>
</comment>
<evidence type="ECO:0000313" key="3">
    <source>
        <dbReference type="EMBL" id="KAK0739603.1"/>
    </source>
</evidence>
<name>A0AA40BSQ7_9PEZI</name>
<feature type="domain" description="DUF7136" evidence="2">
    <location>
        <begin position="23"/>
        <end position="235"/>
    </location>
</feature>
<accession>A0AA40BSQ7</accession>
<dbReference type="EMBL" id="JAUKTV010000004">
    <property type="protein sequence ID" value="KAK0739603.1"/>
    <property type="molecule type" value="Genomic_DNA"/>
</dbReference>
<proteinExistence type="predicted"/>
<sequence length="282" mass="30694">MDCYSIIILLFSLAFSACSGQPSPGTVQLDLVFPRNQSTYQPTYPFPVVFAIHNSSILWPIHWTFEWWLTSLTRTANGTALESIDSGQILWEPSPTIPKSALTAADPWLLIYSVRNLVNSTSTRFSLRFSLTINRGCQPNGAIFEIDGKNYSRSARDIVFFNLSRNGDLPDVGLAGPCASPIGAISFNDTLKRVMEAPCPVQPELSPIKDCAYRIDHTTYSGVEENMLAASSCNGTGLSWPNTTGLVGPCKKSSGAEDTRGLKDGWRAVFGAICVGIFGLLL</sequence>
<dbReference type="Proteomes" id="UP001172159">
    <property type="component" value="Unassembled WGS sequence"/>
</dbReference>